<dbReference type="Gene3D" id="1.10.3720.10">
    <property type="entry name" value="MetI-like"/>
    <property type="match status" value="1"/>
</dbReference>
<feature type="transmembrane region" description="Helical" evidence="11">
    <location>
        <begin position="264"/>
        <end position="285"/>
    </location>
</feature>
<organism evidence="14 15">
    <name type="scientific">Georgenia halophila</name>
    <dbReference type="NCBI Taxonomy" id="620889"/>
    <lineage>
        <taxon>Bacteria</taxon>
        <taxon>Bacillati</taxon>
        <taxon>Actinomycetota</taxon>
        <taxon>Actinomycetes</taxon>
        <taxon>Micrococcales</taxon>
        <taxon>Bogoriellaceae</taxon>
        <taxon>Georgenia</taxon>
    </lineage>
</organism>
<evidence type="ECO:0000256" key="1">
    <source>
        <dbReference type="ARBA" id="ARBA00004141"/>
    </source>
</evidence>
<evidence type="ECO:0000256" key="11">
    <source>
        <dbReference type="RuleBase" id="RU363032"/>
    </source>
</evidence>
<evidence type="ECO:0000259" key="12">
    <source>
        <dbReference type="PROSITE" id="PS50893"/>
    </source>
</evidence>
<dbReference type="InterPro" id="IPR035906">
    <property type="entry name" value="MetI-like_sf"/>
</dbReference>
<feature type="domain" description="ABC transporter" evidence="12">
    <location>
        <begin position="318"/>
        <end position="568"/>
    </location>
</feature>
<evidence type="ECO:0000256" key="2">
    <source>
        <dbReference type="ARBA" id="ARBA00004202"/>
    </source>
</evidence>
<feature type="transmembrane region" description="Helical" evidence="11">
    <location>
        <begin position="210"/>
        <end position="233"/>
    </location>
</feature>
<keyword evidence="8" id="KW-0067">ATP-binding</keyword>
<gene>
    <name evidence="14" type="ORF">GCM10023169_01630</name>
</gene>
<evidence type="ECO:0000256" key="6">
    <source>
        <dbReference type="ARBA" id="ARBA00022692"/>
    </source>
</evidence>
<dbReference type="SMART" id="SM00382">
    <property type="entry name" value="AAA"/>
    <property type="match status" value="1"/>
</dbReference>
<evidence type="ECO:0000256" key="3">
    <source>
        <dbReference type="ARBA" id="ARBA00005417"/>
    </source>
</evidence>
<keyword evidence="15" id="KW-1185">Reference proteome</keyword>
<sequence>MSDTSAAEASKTVPAAVAASRESLTRTLLRNTLGRLALITLALIVLISVIGPIFAPYGANQVRIELVNAPVGSEYILGGDGAGRDILSRLMWSGRNTLLGAAIAVAIALVIGATSGLIAGYFGKWFDTLSSWAANIVLALPAMIVLLALYPSLGGSMFAAMAVFGVMLSPSFFRLVRNQVIAVKNELYVDAARVSGLPDRRIISRHVFRVVRSPVIIQTAIISGIAIIIQSGLEFLGLGDPSTPTWGAMLQDAFQNIYVQRTSILWPGIMISATVASLVLFGNALRDEIQGRRVAGVARTRPAAATESTKVPSSGALLEVDDLRIGYGPDENPTVVVRSVNFSLRKGEILGIVGESGSGKTQTAFSILGLLPRGGRVLGGEIFFRGTALTRLGAKELAALRGGEIAYIPQEPMSNLDPSFTIGHQLVEPMQAVLGISSREARGRALDLLSRVGIPDPPRTFAAYPHQISGGMAQRVLIAGAISCKPSLLIADEPTTALDVTVQAEILELLRELQDELAMGVVLVTHNFGVVADICERVVVMQNGCDVETNEVQALFDAPQDDYTQMLMSSTLDDAPPRGALVHQGEAR</sequence>
<evidence type="ECO:0000256" key="5">
    <source>
        <dbReference type="ARBA" id="ARBA00022475"/>
    </source>
</evidence>
<dbReference type="PROSITE" id="PS50928">
    <property type="entry name" value="ABC_TM1"/>
    <property type="match status" value="1"/>
</dbReference>
<evidence type="ECO:0000256" key="10">
    <source>
        <dbReference type="ARBA" id="ARBA00023136"/>
    </source>
</evidence>
<comment type="subcellular location">
    <subcellularLocation>
        <location evidence="11">Cell membrane</location>
        <topology evidence="11">Multi-pass membrane protein</topology>
    </subcellularLocation>
    <subcellularLocation>
        <location evidence="2">Cell membrane</location>
        <topology evidence="2">Peripheral membrane protein</topology>
    </subcellularLocation>
    <subcellularLocation>
        <location evidence="1">Membrane</location>
        <topology evidence="1">Multi-pass membrane protein</topology>
    </subcellularLocation>
</comment>
<dbReference type="CDD" id="cd06261">
    <property type="entry name" value="TM_PBP2"/>
    <property type="match status" value="1"/>
</dbReference>
<dbReference type="SUPFAM" id="SSF161098">
    <property type="entry name" value="MetI-like"/>
    <property type="match status" value="1"/>
</dbReference>
<keyword evidence="10 11" id="KW-0472">Membrane</keyword>
<dbReference type="RefSeq" id="WP_345214590.1">
    <property type="nucleotide sequence ID" value="NZ_BAABGN010000001.1"/>
</dbReference>
<dbReference type="InterPro" id="IPR017871">
    <property type="entry name" value="ABC_transporter-like_CS"/>
</dbReference>
<dbReference type="PROSITE" id="PS50893">
    <property type="entry name" value="ABC_TRANSPORTER_2"/>
    <property type="match status" value="1"/>
</dbReference>
<dbReference type="InterPro" id="IPR027417">
    <property type="entry name" value="P-loop_NTPase"/>
</dbReference>
<name>A0ABP8KSM1_9MICO</name>
<evidence type="ECO:0000256" key="4">
    <source>
        <dbReference type="ARBA" id="ARBA00022448"/>
    </source>
</evidence>
<comment type="similarity">
    <text evidence="11">Belongs to the binding-protein-dependent transport system permease family.</text>
</comment>
<feature type="domain" description="ABC transmembrane type-1" evidence="13">
    <location>
        <begin position="94"/>
        <end position="282"/>
    </location>
</feature>
<evidence type="ECO:0000256" key="8">
    <source>
        <dbReference type="ARBA" id="ARBA00022840"/>
    </source>
</evidence>
<feature type="transmembrane region" description="Helical" evidence="11">
    <location>
        <begin position="129"/>
        <end position="150"/>
    </location>
</feature>
<dbReference type="Pfam" id="PF00528">
    <property type="entry name" value="BPD_transp_1"/>
    <property type="match status" value="1"/>
</dbReference>
<evidence type="ECO:0000313" key="14">
    <source>
        <dbReference type="EMBL" id="GAA4415377.1"/>
    </source>
</evidence>
<dbReference type="SUPFAM" id="SSF52540">
    <property type="entry name" value="P-loop containing nucleoside triphosphate hydrolases"/>
    <property type="match status" value="1"/>
</dbReference>
<comment type="caution">
    <text evidence="14">The sequence shown here is derived from an EMBL/GenBank/DDBJ whole genome shotgun (WGS) entry which is preliminary data.</text>
</comment>
<evidence type="ECO:0000313" key="15">
    <source>
        <dbReference type="Proteomes" id="UP001500622"/>
    </source>
</evidence>
<protein>
    <submittedName>
        <fullName evidence="14">Dipeptide/oligopeptide/nickel ABC transporter permease/ATP-binding protein</fullName>
    </submittedName>
</protein>
<comment type="similarity">
    <text evidence="3">Belongs to the ABC transporter superfamily.</text>
</comment>
<dbReference type="PANTHER" id="PTHR43297">
    <property type="entry name" value="OLIGOPEPTIDE TRANSPORT ATP-BINDING PROTEIN APPD"/>
    <property type="match status" value="1"/>
</dbReference>
<accession>A0ABP8KSM1</accession>
<dbReference type="Gene3D" id="3.40.50.300">
    <property type="entry name" value="P-loop containing nucleotide triphosphate hydrolases"/>
    <property type="match status" value="1"/>
</dbReference>
<reference evidence="15" key="1">
    <citation type="journal article" date="2019" name="Int. J. Syst. Evol. Microbiol.">
        <title>The Global Catalogue of Microorganisms (GCM) 10K type strain sequencing project: providing services to taxonomists for standard genome sequencing and annotation.</title>
        <authorList>
            <consortium name="The Broad Institute Genomics Platform"/>
            <consortium name="The Broad Institute Genome Sequencing Center for Infectious Disease"/>
            <person name="Wu L."/>
            <person name="Ma J."/>
        </authorList>
    </citation>
    <scope>NUCLEOTIDE SEQUENCE [LARGE SCALE GENOMIC DNA]</scope>
    <source>
        <strain evidence="15">JCM 17810</strain>
    </source>
</reference>
<feature type="transmembrane region" description="Helical" evidence="11">
    <location>
        <begin position="98"/>
        <end position="122"/>
    </location>
</feature>
<evidence type="ECO:0000259" key="13">
    <source>
        <dbReference type="PROSITE" id="PS50928"/>
    </source>
</evidence>
<dbReference type="Pfam" id="PF00005">
    <property type="entry name" value="ABC_tran"/>
    <property type="match status" value="1"/>
</dbReference>
<dbReference type="Proteomes" id="UP001500622">
    <property type="component" value="Unassembled WGS sequence"/>
</dbReference>
<feature type="transmembrane region" description="Helical" evidence="11">
    <location>
        <begin position="36"/>
        <end position="55"/>
    </location>
</feature>
<dbReference type="InterPro" id="IPR000515">
    <property type="entry name" value="MetI-like"/>
</dbReference>
<dbReference type="InterPro" id="IPR050388">
    <property type="entry name" value="ABC_Ni/Peptide_Import"/>
</dbReference>
<evidence type="ECO:0000256" key="7">
    <source>
        <dbReference type="ARBA" id="ARBA00022741"/>
    </source>
</evidence>
<proteinExistence type="inferred from homology"/>
<dbReference type="InterPro" id="IPR003439">
    <property type="entry name" value="ABC_transporter-like_ATP-bd"/>
</dbReference>
<dbReference type="Pfam" id="PF12911">
    <property type="entry name" value="OppC_N"/>
    <property type="match status" value="1"/>
</dbReference>
<keyword evidence="5" id="KW-1003">Cell membrane</keyword>
<keyword evidence="9 11" id="KW-1133">Transmembrane helix</keyword>
<keyword evidence="7" id="KW-0547">Nucleotide-binding</keyword>
<dbReference type="EMBL" id="BAABGN010000001">
    <property type="protein sequence ID" value="GAA4415377.1"/>
    <property type="molecule type" value="Genomic_DNA"/>
</dbReference>
<feature type="transmembrane region" description="Helical" evidence="11">
    <location>
        <begin position="156"/>
        <end position="176"/>
    </location>
</feature>
<dbReference type="InterPro" id="IPR025966">
    <property type="entry name" value="OppC_N"/>
</dbReference>
<keyword evidence="4 11" id="KW-0813">Transport</keyword>
<dbReference type="PANTHER" id="PTHR43297:SF2">
    <property type="entry name" value="DIPEPTIDE TRANSPORT ATP-BINDING PROTEIN DPPD"/>
    <property type="match status" value="1"/>
</dbReference>
<keyword evidence="6 11" id="KW-0812">Transmembrane</keyword>
<dbReference type="PROSITE" id="PS00211">
    <property type="entry name" value="ABC_TRANSPORTER_1"/>
    <property type="match status" value="1"/>
</dbReference>
<dbReference type="CDD" id="cd03257">
    <property type="entry name" value="ABC_NikE_OppD_transporters"/>
    <property type="match status" value="1"/>
</dbReference>
<evidence type="ECO:0000256" key="9">
    <source>
        <dbReference type="ARBA" id="ARBA00022989"/>
    </source>
</evidence>
<dbReference type="InterPro" id="IPR003593">
    <property type="entry name" value="AAA+_ATPase"/>
</dbReference>